<organism evidence="1 2">
    <name type="scientific">Bacillus paramycoides</name>
    <dbReference type="NCBI Taxonomy" id="2026194"/>
    <lineage>
        <taxon>Bacteria</taxon>
        <taxon>Bacillati</taxon>
        <taxon>Bacillota</taxon>
        <taxon>Bacilli</taxon>
        <taxon>Bacillales</taxon>
        <taxon>Bacillaceae</taxon>
        <taxon>Bacillus</taxon>
        <taxon>Bacillus cereus group</taxon>
    </lineage>
</organism>
<dbReference type="EMBL" id="JARMDB010000013">
    <property type="protein sequence ID" value="MED1568126.1"/>
    <property type="molecule type" value="Genomic_DNA"/>
</dbReference>
<reference evidence="1 2" key="1">
    <citation type="submission" date="2023-03" db="EMBL/GenBank/DDBJ databases">
        <title>Bacillus Genome Sequencing.</title>
        <authorList>
            <person name="Dunlap C."/>
        </authorList>
    </citation>
    <scope>NUCLEOTIDE SEQUENCE [LARGE SCALE GENOMIC DNA]</scope>
    <source>
        <strain evidence="1 2">B-615</strain>
    </source>
</reference>
<protein>
    <submittedName>
        <fullName evidence="1">Uncharacterized protein</fullName>
    </submittedName>
</protein>
<keyword evidence="2" id="KW-1185">Reference proteome</keyword>
<comment type="caution">
    <text evidence="1">The sequence shown here is derived from an EMBL/GenBank/DDBJ whole genome shotgun (WGS) entry which is preliminary data.</text>
</comment>
<sequence length="103" mass="12066">MSVSDKIKKALEDRRMLHPNDDYGIEKSWGKLTAILSENEEVTINYLMNCSKEDVYLISEVFEDVSEKLQSKRFIECLRKLDEKFPDLNLTYHIDVAESYIAD</sequence>
<evidence type="ECO:0000313" key="2">
    <source>
        <dbReference type="Proteomes" id="UP001309448"/>
    </source>
</evidence>
<gene>
    <name evidence="1" type="ORF">P4U88_19810</name>
</gene>
<accession>A0ABU6N3P2</accession>
<proteinExistence type="predicted"/>
<evidence type="ECO:0000313" key="1">
    <source>
        <dbReference type="EMBL" id="MED1568126.1"/>
    </source>
</evidence>
<dbReference type="RefSeq" id="WP_025151469.1">
    <property type="nucleotide sequence ID" value="NZ_JARMDB010000013.1"/>
</dbReference>
<dbReference type="Proteomes" id="UP001309448">
    <property type="component" value="Unassembled WGS sequence"/>
</dbReference>
<name>A0ABU6N3P2_9BACI</name>